<evidence type="ECO:0000313" key="1">
    <source>
        <dbReference type="EMBL" id="PZW41599.1"/>
    </source>
</evidence>
<name>A0A2W7I5U5_9FLAO</name>
<organism evidence="1 2">
    <name type="scientific">Mesonia algae</name>
    <dbReference type="NCBI Taxonomy" id="213248"/>
    <lineage>
        <taxon>Bacteria</taxon>
        <taxon>Pseudomonadati</taxon>
        <taxon>Bacteroidota</taxon>
        <taxon>Flavobacteriia</taxon>
        <taxon>Flavobacteriales</taxon>
        <taxon>Flavobacteriaceae</taxon>
        <taxon>Mesonia</taxon>
    </lineage>
</organism>
<proteinExistence type="predicted"/>
<keyword evidence="2" id="KW-1185">Reference proteome</keyword>
<accession>A0A2W7I5U5</accession>
<reference evidence="1 2" key="1">
    <citation type="submission" date="2018-06" db="EMBL/GenBank/DDBJ databases">
        <title>Genomic Encyclopedia of Archaeal and Bacterial Type Strains, Phase II (KMG-II): from individual species to whole genera.</title>
        <authorList>
            <person name="Goeker M."/>
        </authorList>
    </citation>
    <scope>NUCLEOTIDE SEQUENCE [LARGE SCALE GENOMIC DNA]</scope>
    <source>
        <strain evidence="1 2">DSM 15361</strain>
    </source>
</reference>
<protein>
    <submittedName>
        <fullName evidence="1">Uncharacterized protein</fullName>
    </submittedName>
</protein>
<evidence type="ECO:0000313" key="2">
    <source>
        <dbReference type="Proteomes" id="UP000249542"/>
    </source>
</evidence>
<dbReference type="RefSeq" id="WP_111540604.1">
    <property type="nucleotide sequence ID" value="NZ_QKYV01000003.1"/>
</dbReference>
<dbReference type="AlphaFoldDB" id="A0A2W7I5U5"/>
<comment type="caution">
    <text evidence="1">The sequence shown here is derived from an EMBL/GenBank/DDBJ whole genome shotgun (WGS) entry which is preliminary data.</text>
</comment>
<sequence length="111" mass="12952">MKSLNIKEIKTTKEVITAAKELAESTVKGLKVRQIKLHQSIGFVKEEKNELELTVFYRLKNNEESNFTIYASDPFRSRVDVSLESLFLELKYKLDKFNLTPEKEVNLEIEL</sequence>
<gene>
    <name evidence="1" type="ORF">LX95_01280</name>
</gene>
<dbReference type="Proteomes" id="UP000249542">
    <property type="component" value="Unassembled WGS sequence"/>
</dbReference>
<dbReference type="EMBL" id="QKYV01000003">
    <property type="protein sequence ID" value="PZW41599.1"/>
    <property type="molecule type" value="Genomic_DNA"/>
</dbReference>